<dbReference type="Pfam" id="PF03230">
    <property type="entry name" value="Antirestrict"/>
    <property type="match status" value="1"/>
</dbReference>
<comment type="caution">
    <text evidence="2">The sequence shown here is derived from an EMBL/GenBank/DDBJ whole genome shotgun (WGS) entry which is preliminary data.</text>
</comment>
<gene>
    <name evidence="2" type="ORF">ACFOSU_16385</name>
</gene>
<comment type="similarity">
    <text evidence="1">Belongs to the antirestriction protein family.</text>
</comment>
<organism evidence="2 3">
    <name type="scientific">Salinisphaera aquimarina</name>
    <dbReference type="NCBI Taxonomy" id="2094031"/>
    <lineage>
        <taxon>Bacteria</taxon>
        <taxon>Pseudomonadati</taxon>
        <taxon>Pseudomonadota</taxon>
        <taxon>Gammaproteobacteria</taxon>
        <taxon>Salinisphaerales</taxon>
        <taxon>Salinisphaeraceae</taxon>
        <taxon>Salinisphaera</taxon>
    </lineage>
</organism>
<proteinExistence type="inferred from homology"/>
<evidence type="ECO:0000256" key="1">
    <source>
        <dbReference type="ARBA" id="ARBA00008618"/>
    </source>
</evidence>
<dbReference type="Gene3D" id="3.30.70.3580">
    <property type="entry name" value="Antirestriction protein"/>
    <property type="match status" value="1"/>
</dbReference>
<protein>
    <submittedName>
        <fullName evidence="2">Antirestriction protein</fullName>
    </submittedName>
</protein>
<dbReference type="Proteomes" id="UP001595462">
    <property type="component" value="Unassembled WGS sequence"/>
</dbReference>
<evidence type="ECO:0000313" key="3">
    <source>
        <dbReference type="Proteomes" id="UP001595462"/>
    </source>
</evidence>
<dbReference type="RefSeq" id="WP_353250970.1">
    <property type="nucleotide sequence ID" value="NZ_JBHRSS010000008.1"/>
</dbReference>
<evidence type="ECO:0000313" key="2">
    <source>
        <dbReference type="EMBL" id="MFC3105454.1"/>
    </source>
</evidence>
<name>A0ABV7ERY0_9GAMM</name>
<keyword evidence="3" id="KW-1185">Reference proteome</keyword>
<dbReference type="InterPro" id="IPR004914">
    <property type="entry name" value="Antirestrict"/>
</dbReference>
<dbReference type="EMBL" id="JBHRSS010000008">
    <property type="protein sequence ID" value="MFC3105454.1"/>
    <property type="molecule type" value="Genomic_DNA"/>
</dbReference>
<sequence length="148" mass="16448">MPYAIDESVDGQSILLTATWVPDHQRMRFLPRFFGRGANMLIGESLVYNALSDLAPDYDGGYWTFYELSNGGYYMAPDLDCDSIRICCAGNGYEGDMSPDAAGVVATLFALNALVWKTRSPRHEEMFDRLRDYAGDHTEGPAIFAAID</sequence>
<accession>A0ABV7ERY0</accession>
<dbReference type="InterPro" id="IPR042297">
    <property type="entry name" value="Antirestriction_sf"/>
</dbReference>
<reference evidence="3" key="1">
    <citation type="journal article" date="2019" name="Int. J. Syst. Evol. Microbiol.">
        <title>The Global Catalogue of Microorganisms (GCM) 10K type strain sequencing project: providing services to taxonomists for standard genome sequencing and annotation.</title>
        <authorList>
            <consortium name="The Broad Institute Genomics Platform"/>
            <consortium name="The Broad Institute Genome Sequencing Center for Infectious Disease"/>
            <person name="Wu L."/>
            <person name="Ma J."/>
        </authorList>
    </citation>
    <scope>NUCLEOTIDE SEQUENCE [LARGE SCALE GENOMIC DNA]</scope>
    <source>
        <strain evidence="3">KCTC 52640</strain>
    </source>
</reference>